<evidence type="ECO:0000259" key="6">
    <source>
        <dbReference type="Pfam" id="PF04932"/>
    </source>
</evidence>
<comment type="subcellular location">
    <subcellularLocation>
        <location evidence="1">Membrane</location>
        <topology evidence="1">Multi-pass membrane protein</topology>
    </subcellularLocation>
</comment>
<dbReference type="PANTHER" id="PTHR37422">
    <property type="entry name" value="TEICHURONIC ACID BIOSYNTHESIS PROTEIN TUAE"/>
    <property type="match status" value="1"/>
</dbReference>
<evidence type="ECO:0000256" key="1">
    <source>
        <dbReference type="ARBA" id="ARBA00004141"/>
    </source>
</evidence>
<feature type="transmembrane region" description="Helical" evidence="5">
    <location>
        <begin position="95"/>
        <end position="113"/>
    </location>
</feature>
<dbReference type="InterPro" id="IPR007016">
    <property type="entry name" value="O-antigen_ligase-rel_domated"/>
</dbReference>
<feature type="transmembrane region" description="Helical" evidence="5">
    <location>
        <begin position="65"/>
        <end position="83"/>
    </location>
</feature>
<dbReference type="RefSeq" id="WP_303685529.1">
    <property type="nucleotide sequence ID" value="NZ_CAJXYO010000011.1"/>
</dbReference>
<dbReference type="PANTHER" id="PTHR37422:SF17">
    <property type="entry name" value="O-ANTIGEN LIGASE"/>
    <property type="match status" value="1"/>
</dbReference>
<keyword evidence="2 5" id="KW-0812">Transmembrane</keyword>
<keyword evidence="3 5" id="KW-1133">Transmembrane helix</keyword>
<feature type="transmembrane region" description="Helical" evidence="5">
    <location>
        <begin position="165"/>
        <end position="186"/>
    </location>
</feature>
<sequence>METKLSNYIVQLNAFFLFSGYYVGLIAILAFFGGEMSRFYSIPLRLLLVISLLFGIRLNNSKLNLSELIIIGFTFLYILKIFISEAFNANLSKAWYEYVFYYLAFCLFPYLFFGGLKHINIRKHFFHIVMFSGILMCVATIFLYREFIFSGVGRLTNSTVDNLSTVSPLSLAYGAALNLSLIFCYISDLKWKNINFKVYILINLILSLFIFFIGSTRGALLALALSLLYLLITRKGISKVKYLISGVFLAPVLVYLFNLSGSNLLERTQSSIDKGDNSGRDSLWNDAWIEFLNSPFFGGDIEVSGIYPHNLFLEILMATGFLGLFIFLISISITLINFSKIQSVNKHMIFVLFINSFCQHMFSGALWSAILVFVSLGLMNYNVKQKYEIK</sequence>
<dbReference type="InterPro" id="IPR051533">
    <property type="entry name" value="WaaL-like"/>
</dbReference>
<feature type="transmembrane region" description="Helical" evidence="5">
    <location>
        <begin position="348"/>
        <end position="381"/>
    </location>
</feature>
<feature type="transmembrane region" description="Helical" evidence="5">
    <location>
        <begin position="198"/>
        <end position="231"/>
    </location>
</feature>
<reference evidence="8" key="1">
    <citation type="journal article" date="2017" name="Proc. Natl. Acad. Sci. U.S.A.">
        <title>Simulation of Deepwater Horizon oil plume reveals substrate specialization within a complex community of hydrocarbon-degraders.</title>
        <authorList>
            <person name="Hu P."/>
            <person name="Dubinsky E.A."/>
            <person name="Probst A.J."/>
            <person name="Wang J."/>
            <person name="Sieber C.M.K."/>
            <person name="Tom L.M."/>
            <person name="Gardinali P."/>
            <person name="Banfield J.F."/>
            <person name="Atlas R.M."/>
            <person name="Andersen G.L."/>
        </authorList>
    </citation>
    <scope>NUCLEOTIDE SEQUENCE [LARGE SCALE GENOMIC DNA]</scope>
</reference>
<evidence type="ECO:0000256" key="3">
    <source>
        <dbReference type="ARBA" id="ARBA00022989"/>
    </source>
</evidence>
<feature type="transmembrane region" description="Helical" evidence="5">
    <location>
        <begin position="12"/>
        <end position="33"/>
    </location>
</feature>
<feature type="transmembrane region" description="Helical" evidence="5">
    <location>
        <begin position="39"/>
        <end position="58"/>
    </location>
</feature>
<feature type="transmembrane region" description="Helical" evidence="5">
    <location>
        <begin position="243"/>
        <end position="265"/>
    </location>
</feature>
<gene>
    <name evidence="7" type="ORF">A9Q93_01075</name>
</gene>
<proteinExistence type="predicted"/>
<feature type="transmembrane region" description="Helical" evidence="5">
    <location>
        <begin position="311"/>
        <end position="336"/>
    </location>
</feature>
<dbReference type="EMBL" id="MAAX01000018">
    <property type="protein sequence ID" value="OUS21425.1"/>
    <property type="molecule type" value="Genomic_DNA"/>
</dbReference>
<dbReference type="Proteomes" id="UP000196102">
    <property type="component" value="Unassembled WGS sequence"/>
</dbReference>
<dbReference type="GO" id="GO:0016020">
    <property type="term" value="C:membrane"/>
    <property type="evidence" value="ECO:0007669"/>
    <property type="project" value="UniProtKB-SubCell"/>
</dbReference>
<dbReference type="Pfam" id="PF04932">
    <property type="entry name" value="Wzy_C"/>
    <property type="match status" value="1"/>
</dbReference>
<protein>
    <recommendedName>
        <fullName evidence="6">O-antigen ligase-related domain-containing protein</fullName>
    </recommendedName>
</protein>
<feature type="transmembrane region" description="Helical" evidence="5">
    <location>
        <begin position="125"/>
        <end position="145"/>
    </location>
</feature>
<feature type="domain" description="O-antigen ligase-related" evidence="6">
    <location>
        <begin position="203"/>
        <end position="328"/>
    </location>
</feature>
<accession>A0A1Z8BFT5</accession>
<keyword evidence="4 5" id="KW-0472">Membrane</keyword>
<evidence type="ECO:0000256" key="5">
    <source>
        <dbReference type="SAM" id="Phobius"/>
    </source>
</evidence>
<evidence type="ECO:0000313" key="8">
    <source>
        <dbReference type="Proteomes" id="UP000196102"/>
    </source>
</evidence>
<name>A0A1Z8BFT5_9FLAO</name>
<evidence type="ECO:0000313" key="7">
    <source>
        <dbReference type="EMBL" id="OUS21425.1"/>
    </source>
</evidence>
<evidence type="ECO:0000256" key="4">
    <source>
        <dbReference type="ARBA" id="ARBA00023136"/>
    </source>
</evidence>
<dbReference type="AlphaFoldDB" id="A0A1Z8BFT5"/>
<evidence type="ECO:0000256" key="2">
    <source>
        <dbReference type="ARBA" id="ARBA00022692"/>
    </source>
</evidence>
<comment type="caution">
    <text evidence="7">The sequence shown here is derived from an EMBL/GenBank/DDBJ whole genome shotgun (WGS) entry which is preliminary data.</text>
</comment>
<organism evidence="7 8">
    <name type="scientific">Nonlabens dokdonensis</name>
    <dbReference type="NCBI Taxonomy" id="328515"/>
    <lineage>
        <taxon>Bacteria</taxon>
        <taxon>Pseudomonadati</taxon>
        <taxon>Bacteroidota</taxon>
        <taxon>Flavobacteriia</taxon>
        <taxon>Flavobacteriales</taxon>
        <taxon>Flavobacteriaceae</taxon>
        <taxon>Nonlabens</taxon>
    </lineage>
</organism>